<dbReference type="PANTHER" id="PTHR47976:SF15">
    <property type="entry name" value="G-TYPE LECTIN S-RECEPTOR-LIKE SERINE_THREONINE-PROTEIN KINASE RLK1"/>
    <property type="match status" value="1"/>
</dbReference>
<feature type="binding site" evidence="19">
    <location>
        <position position="548"/>
    </location>
    <ligand>
        <name>ATP</name>
        <dbReference type="ChEBI" id="CHEBI:30616"/>
    </ligand>
</feature>
<feature type="signal peptide" evidence="21">
    <location>
        <begin position="1"/>
        <end position="20"/>
    </location>
</feature>
<evidence type="ECO:0000313" key="26">
    <source>
        <dbReference type="EMBL" id="CAK7339243.1"/>
    </source>
</evidence>
<dbReference type="CDD" id="cd14066">
    <property type="entry name" value="STKc_IRAK"/>
    <property type="match status" value="1"/>
</dbReference>
<protein>
    <recommendedName>
        <fullName evidence="18">Receptor-like serine/threonine-protein kinase</fullName>
        <ecNumber evidence="18">2.7.11.1</ecNumber>
    </recommendedName>
</protein>
<evidence type="ECO:0000313" key="24">
    <source>
        <dbReference type="EMBL" id="CAK7324680.1"/>
    </source>
</evidence>
<dbReference type="SMART" id="SM00108">
    <property type="entry name" value="B_lectin"/>
    <property type="match status" value="1"/>
</dbReference>
<keyword evidence="11 20" id="KW-1133">Transmembrane helix</keyword>
<dbReference type="InterPro" id="IPR036426">
    <property type="entry name" value="Bulb-type_lectin_dom_sf"/>
</dbReference>
<dbReference type="PROSITE" id="PS50927">
    <property type="entry name" value="BULB_LECTIN"/>
    <property type="match status" value="1"/>
</dbReference>
<evidence type="ECO:0000256" key="12">
    <source>
        <dbReference type="ARBA" id="ARBA00023136"/>
    </source>
</evidence>
<evidence type="ECO:0000256" key="21">
    <source>
        <dbReference type="SAM" id="SignalP"/>
    </source>
</evidence>
<evidence type="ECO:0000256" key="16">
    <source>
        <dbReference type="ARBA" id="ARBA00047899"/>
    </source>
</evidence>
<comment type="similarity">
    <text evidence="18">Belongs to the protein kinase superfamily. Ser/Thr protein kinase family.</text>
</comment>
<evidence type="ECO:0000256" key="11">
    <source>
        <dbReference type="ARBA" id="ARBA00022989"/>
    </source>
</evidence>
<keyword evidence="12 20" id="KW-0472">Membrane</keyword>
<dbReference type="Gene3D" id="2.90.10.10">
    <property type="entry name" value="Bulb-type lectin domain"/>
    <property type="match status" value="2"/>
</dbReference>
<feature type="domain" description="Bulb-type lectin" evidence="23">
    <location>
        <begin position="20"/>
        <end position="149"/>
    </location>
</feature>
<dbReference type="SMART" id="SM00220">
    <property type="entry name" value="S_TKc"/>
    <property type="match status" value="1"/>
</dbReference>
<dbReference type="Pfam" id="PF01453">
    <property type="entry name" value="B_lectin"/>
    <property type="match status" value="1"/>
</dbReference>
<evidence type="ECO:0000256" key="2">
    <source>
        <dbReference type="ARBA" id="ARBA00022527"/>
    </source>
</evidence>
<dbReference type="InterPro" id="IPR017441">
    <property type="entry name" value="Protein_kinase_ATP_BS"/>
</dbReference>
<evidence type="ECO:0000256" key="14">
    <source>
        <dbReference type="ARBA" id="ARBA00023170"/>
    </source>
</evidence>
<keyword evidence="28" id="KW-1185">Reference proteome</keyword>
<dbReference type="CDD" id="cd00028">
    <property type="entry name" value="B_lectin"/>
    <property type="match status" value="1"/>
</dbReference>
<evidence type="ECO:0000259" key="22">
    <source>
        <dbReference type="PROSITE" id="PS50011"/>
    </source>
</evidence>
<organism evidence="25 28">
    <name type="scientific">Dovyalis caffra</name>
    <dbReference type="NCBI Taxonomy" id="77055"/>
    <lineage>
        <taxon>Eukaryota</taxon>
        <taxon>Viridiplantae</taxon>
        <taxon>Streptophyta</taxon>
        <taxon>Embryophyta</taxon>
        <taxon>Tracheophyta</taxon>
        <taxon>Spermatophyta</taxon>
        <taxon>Magnoliopsida</taxon>
        <taxon>eudicotyledons</taxon>
        <taxon>Gunneridae</taxon>
        <taxon>Pentapetalae</taxon>
        <taxon>rosids</taxon>
        <taxon>fabids</taxon>
        <taxon>Malpighiales</taxon>
        <taxon>Salicaceae</taxon>
        <taxon>Flacourtieae</taxon>
        <taxon>Dovyalis</taxon>
    </lineage>
</organism>
<evidence type="ECO:0000256" key="17">
    <source>
        <dbReference type="ARBA" id="ARBA00048679"/>
    </source>
</evidence>
<dbReference type="GO" id="GO:0005524">
    <property type="term" value="F:ATP binding"/>
    <property type="evidence" value="ECO:0007669"/>
    <property type="project" value="UniProtKB-UniRule"/>
</dbReference>
<comment type="catalytic activity">
    <reaction evidence="17 18">
        <text>L-seryl-[protein] + ATP = O-phospho-L-seryl-[protein] + ADP + H(+)</text>
        <dbReference type="Rhea" id="RHEA:17989"/>
        <dbReference type="Rhea" id="RHEA-COMP:9863"/>
        <dbReference type="Rhea" id="RHEA-COMP:11604"/>
        <dbReference type="ChEBI" id="CHEBI:15378"/>
        <dbReference type="ChEBI" id="CHEBI:29999"/>
        <dbReference type="ChEBI" id="CHEBI:30616"/>
        <dbReference type="ChEBI" id="CHEBI:83421"/>
        <dbReference type="ChEBI" id="CHEBI:456216"/>
        <dbReference type="EC" id="2.7.11.1"/>
    </reaction>
</comment>
<dbReference type="InterPro" id="IPR000719">
    <property type="entry name" value="Prot_kinase_dom"/>
</dbReference>
<evidence type="ECO:0000256" key="15">
    <source>
        <dbReference type="ARBA" id="ARBA00023180"/>
    </source>
</evidence>
<dbReference type="Proteomes" id="UP001314170">
    <property type="component" value="Unassembled WGS sequence"/>
</dbReference>
<keyword evidence="3" id="KW-0245">EGF-like domain</keyword>
<keyword evidence="14" id="KW-0675">Receptor</keyword>
<dbReference type="EMBL" id="CAWUPB010001157">
    <property type="protein sequence ID" value="CAK7339239.1"/>
    <property type="molecule type" value="Genomic_DNA"/>
</dbReference>
<proteinExistence type="inferred from homology"/>
<dbReference type="GO" id="GO:0030246">
    <property type="term" value="F:carbohydrate binding"/>
    <property type="evidence" value="ECO:0007669"/>
    <property type="project" value="UniProtKB-KW"/>
</dbReference>
<keyword evidence="6 21" id="KW-0732">Signal</keyword>
<evidence type="ECO:0000256" key="10">
    <source>
        <dbReference type="ARBA" id="ARBA00022840"/>
    </source>
</evidence>
<feature type="domain" description="Protein kinase" evidence="22">
    <location>
        <begin position="515"/>
        <end position="791"/>
    </location>
</feature>
<dbReference type="PROSITE" id="PS50011">
    <property type="entry name" value="PROTEIN_KINASE_DOM"/>
    <property type="match status" value="1"/>
</dbReference>
<dbReference type="FunFam" id="3.30.200.20:FF:000059">
    <property type="entry name" value="S-receptor-like serine/threonine-protein kinase"/>
    <property type="match status" value="1"/>
</dbReference>
<comment type="caution">
    <text evidence="25">The sequence shown here is derived from an EMBL/GenBank/DDBJ whole genome shotgun (WGS) entry which is preliminary data.</text>
</comment>
<dbReference type="GO" id="GO:0016020">
    <property type="term" value="C:membrane"/>
    <property type="evidence" value="ECO:0007669"/>
    <property type="project" value="UniProtKB-SubCell"/>
</dbReference>
<dbReference type="FunFam" id="1.10.510.10:FF:000237">
    <property type="entry name" value="G-type lectin S-receptor-like serine/threonine-protein kinase"/>
    <property type="match status" value="1"/>
</dbReference>
<evidence type="ECO:0000256" key="9">
    <source>
        <dbReference type="ARBA" id="ARBA00022777"/>
    </source>
</evidence>
<dbReference type="PIRSF" id="PIRSF000641">
    <property type="entry name" value="SRK"/>
    <property type="match status" value="1"/>
</dbReference>
<evidence type="ECO:0000256" key="13">
    <source>
        <dbReference type="ARBA" id="ARBA00023157"/>
    </source>
</evidence>
<keyword evidence="7" id="KW-0430">Lectin</keyword>
<evidence type="ECO:0000256" key="4">
    <source>
        <dbReference type="ARBA" id="ARBA00022679"/>
    </source>
</evidence>
<feature type="transmembrane region" description="Helical" evidence="20">
    <location>
        <begin position="455"/>
        <end position="484"/>
    </location>
</feature>
<accession>A0AAV1RRC8</accession>
<keyword evidence="2 18" id="KW-0723">Serine/threonine-protein kinase</keyword>
<evidence type="ECO:0000256" key="5">
    <source>
        <dbReference type="ARBA" id="ARBA00022692"/>
    </source>
</evidence>
<evidence type="ECO:0000313" key="27">
    <source>
        <dbReference type="EMBL" id="CAK7339247.1"/>
    </source>
</evidence>
<evidence type="ECO:0000256" key="6">
    <source>
        <dbReference type="ARBA" id="ARBA00022729"/>
    </source>
</evidence>
<name>A0AAV1RRC8_9ROSI</name>
<evidence type="ECO:0000256" key="1">
    <source>
        <dbReference type="ARBA" id="ARBA00004479"/>
    </source>
</evidence>
<dbReference type="FunFam" id="2.90.10.10:FF:000013">
    <property type="entry name" value="G-type lectin S-receptor-like serine/threonine-protein kinase LECRK1"/>
    <property type="match status" value="1"/>
</dbReference>
<dbReference type="EMBL" id="CAWUPB010001157">
    <property type="protein sequence ID" value="CAK7339243.1"/>
    <property type="molecule type" value="Genomic_DNA"/>
</dbReference>
<dbReference type="InterPro" id="IPR024171">
    <property type="entry name" value="SRK-like_kinase"/>
</dbReference>
<dbReference type="Pfam" id="PF00069">
    <property type="entry name" value="Pkinase"/>
    <property type="match status" value="1"/>
</dbReference>
<dbReference type="Gene3D" id="3.30.200.20">
    <property type="entry name" value="Phosphorylase Kinase, domain 1"/>
    <property type="match status" value="1"/>
</dbReference>
<dbReference type="InterPro" id="IPR001480">
    <property type="entry name" value="Bulb-type_lectin_dom"/>
</dbReference>
<evidence type="ECO:0000256" key="20">
    <source>
        <dbReference type="SAM" id="Phobius"/>
    </source>
</evidence>
<dbReference type="PROSITE" id="PS00107">
    <property type="entry name" value="PROTEIN_KINASE_ATP"/>
    <property type="match status" value="1"/>
</dbReference>
<comment type="catalytic activity">
    <reaction evidence="16 18">
        <text>L-threonyl-[protein] + ATP = O-phospho-L-threonyl-[protein] + ADP + H(+)</text>
        <dbReference type="Rhea" id="RHEA:46608"/>
        <dbReference type="Rhea" id="RHEA-COMP:11060"/>
        <dbReference type="Rhea" id="RHEA-COMP:11605"/>
        <dbReference type="ChEBI" id="CHEBI:15378"/>
        <dbReference type="ChEBI" id="CHEBI:30013"/>
        <dbReference type="ChEBI" id="CHEBI:30616"/>
        <dbReference type="ChEBI" id="CHEBI:61977"/>
        <dbReference type="ChEBI" id="CHEBI:456216"/>
        <dbReference type="EC" id="2.7.11.1"/>
    </reaction>
</comment>
<dbReference type="EC" id="2.7.11.1" evidence="18"/>
<evidence type="ECO:0000256" key="19">
    <source>
        <dbReference type="PROSITE-ProRule" id="PRU10141"/>
    </source>
</evidence>
<sequence>MDSKFAFAFLLFYFLMSSHSVISQTSGKVNIGESLVAMDQNLSWLSPSKDFAFGFRQLNDNDDFFLLAIWYYKIPDGDIVWYAKGGNPAQRGSKVELTADRGLVLKDPQGTEIWQSDFGTGRVAYGVMNDTGNFVLVNINSESPALWESFSHPTDTLLPTQAMKIEGILSSRKSATNFSQGRFQFRLLRDGNAVLNAINLPSNYTYDAYYISGTFDPENSSNSGVQVVLGESGNLYVLRRNDERFYLTPQDIAPVKDYYHKATLNFDGVFTISQHPKNSSSNETWRVIKTIPENICFLIFGKEGSGVCGFNNVCKLKNDQRPTCECPPSYSLLDPDDKYGSCKPDFIQGCEEDGQSPQEDLYTLKDMPNTDWPTSDYEIFKPYSPADCRESCLQDCLCAVAVSRGDGCWKKRLPLSNGREDRAVTSLAFLKVRKANATLHNPRLPPNAEKNQDNLIVVVSVFLGGSVIVIFLLSGLLCLGSFLYHKKHTENHQQERSMGMNLRCLTYEELEDATNGFNEELGRGSFGVVYKGVIGTGSTVPVAVAVKKLDRLVEDGNEEFETEVKVIGQTHHKNLVRLQGYCNEGRNRLLVYEFLSNGSLASLLFGDLKPSWQQRTQIAMGIGKGLLYLHEECSTQIIHCDIKPQNILLDGSYNARISDFGLAKILMLNQTHTKTNIRGTKGYVAPEWFRSMPITVKVDVYSFGVMLLEIISCRRSVDIEIGENDREILTYWAYDCFLGGKIDALVEDDPEALSDMKRLERYVMIALWCIQEDPSLRPTMKKVMLMLEGIVQVTVPPCPCPFNSTIS</sequence>
<dbReference type="InterPro" id="IPR051343">
    <property type="entry name" value="G-type_lectin_kinases/EP1-like"/>
</dbReference>
<gene>
    <name evidence="25" type="ORF">DCAF_LOCUS14289</name>
    <name evidence="26" type="ORF">DCAF_LOCUS14293</name>
    <name evidence="27" type="ORF">DCAF_LOCUS14297</name>
    <name evidence="24" type="ORF">DCAF_LOCUS2339</name>
</gene>
<evidence type="ECO:0000313" key="28">
    <source>
        <dbReference type="Proteomes" id="UP001314170"/>
    </source>
</evidence>
<evidence type="ECO:0000256" key="18">
    <source>
        <dbReference type="PIRNR" id="PIRNR000641"/>
    </source>
</evidence>
<evidence type="ECO:0000256" key="8">
    <source>
        <dbReference type="ARBA" id="ARBA00022741"/>
    </source>
</evidence>
<dbReference type="PANTHER" id="PTHR47976">
    <property type="entry name" value="G-TYPE LECTIN S-RECEPTOR-LIKE SERINE/THREONINE-PROTEIN KINASE SD2-5"/>
    <property type="match status" value="1"/>
</dbReference>
<dbReference type="EMBL" id="CAWUPB010000512">
    <property type="protein sequence ID" value="CAK7324680.1"/>
    <property type="molecule type" value="Genomic_DNA"/>
</dbReference>
<dbReference type="GO" id="GO:0004674">
    <property type="term" value="F:protein serine/threonine kinase activity"/>
    <property type="evidence" value="ECO:0007669"/>
    <property type="project" value="UniProtKB-KW"/>
</dbReference>
<dbReference type="AlphaFoldDB" id="A0AAV1RRC8"/>
<keyword evidence="8 18" id="KW-0547">Nucleotide-binding</keyword>
<keyword evidence="10 18" id="KW-0067">ATP-binding</keyword>
<evidence type="ECO:0000259" key="23">
    <source>
        <dbReference type="PROSITE" id="PS50927"/>
    </source>
</evidence>
<keyword evidence="15" id="KW-0325">Glycoprotein</keyword>
<dbReference type="SUPFAM" id="SSF56112">
    <property type="entry name" value="Protein kinase-like (PK-like)"/>
    <property type="match status" value="1"/>
</dbReference>
<keyword evidence="5 20" id="KW-0812">Transmembrane</keyword>
<feature type="chain" id="PRO_5044714079" description="Receptor-like serine/threonine-protein kinase" evidence="21">
    <location>
        <begin position="21"/>
        <end position="807"/>
    </location>
</feature>
<comment type="subcellular location">
    <subcellularLocation>
        <location evidence="1">Membrane</location>
        <topology evidence="1">Single-pass type I membrane protein</topology>
    </subcellularLocation>
</comment>
<keyword evidence="13" id="KW-1015">Disulfide bond</keyword>
<evidence type="ECO:0000313" key="25">
    <source>
        <dbReference type="EMBL" id="CAK7339239.1"/>
    </source>
</evidence>
<dbReference type="InterPro" id="IPR011009">
    <property type="entry name" value="Kinase-like_dom_sf"/>
</dbReference>
<dbReference type="Gene3D" id="1.10.510.10">
    <property type="entry name" value="Transferase(Phosphotransferase) domain 1"/>
    <property type="match status" value="1"/>
</dbReference>
<dbReference type="SUPFAM" id="SSF51110">
    <property type="entry name" value="alpha-D-mannose-specific plant lectins"/>
    <property type="match status" value="1"/>
</dbReference>
<evidence type="ECO:0000256" key="3">
    <source>
        <dbReference type="ARBA" id="ARBA00022536"/>
    </source>
</evidence>
<dbReference type="EMBL" id="CAWUPB010001157">
    <property type="protein sequence ID" value="CAK7339247.1"/>
    <property type="molecule type" value="Genomic_DNA"/>
</dbReference>
<reference evidence="25 28" key="1">
    <citation type="submission" date="2024-01" db="EMBL/GenBank/DDBJ databases">
        <authorList>
            <person name="Waweru B."/>
        </authorList>
    </citation>
    <scope>NUCLEOTIDE SEQUENCE [LARGE SCALE GENOMIC DNA]</scope>
</reference>
<keyword evidence="9 18" id="KW-0418">Kinase</keyword>
<keyword evidence="4 18" id="KW-0808">Transferase</keyword>
<dbReference type="InterPro" id="IPR008271">
    <property type="entry name" value="Ser/Thr_kinase_AS"/>
</dbReference>
<dbReference type="PROSITE" id="PS00108">
    <property type="entry name" value="PROTEIN_KINASE_ST"/>
    <property type="match status" value="1"/>
</dbReference>
<evidence type="ECO:0000256" key="7">
    <source>
        <dbReference type="ARBA" id="ARBA00022734"/>
    </source>
</evidence>